<dbReference type="SUPFAM" id="SSF57959">
    <property type="entry name" value="Leucine zipper domain"/>
    <property type="match status" value="1"/>
</dbReference>
<proteinExistence type="predicted"/>
<feature type="region of interest" description="Disordered" evidence="1">
    <location>
        <begin position="110"/>
        <end position="170"/>
    </location>
</feature>
<keyword evidence="4" id="KW-1185">Reference proteome</keyword>
<dbReference type="AlphaFoldDB" id="A0AAV9TH88"/>
<dbReference type="Pfam" id="PF11905">
    <property type="entry name" value="DUF3425"/>
    <property type="match status" value="1"/>
</dbReference>
<dbReference type="Gene3D" id="1.20.5.170">
    <property type="match status" value="1"/>
</dbReference>
<evidence type="ECO:0000259" key="2">
    <source>
        <dbReference type="PROSITE" id="PS00036"/>
    </source>
</evidence>
<name>A0AAV9TH88_9PEZI</name>
<keyword evidence="3" id="KW-0456">Lyase</keyword>
<dbReference type="GO" id="GO:0003700">
    <property type="term" value="F:DNA-binding transcription factor activity"/>
    <property type="evidence" value="ECO:0007669"/>
    <property type="project" value="InterPro"/>
</dbReference>
<evidence type="ECO:0000313" key="3">
    <source>
        <dbReference type="EMBL" id="KAK6221271.1"/>
    </source>
</evidence>
<sequence>MPSSATKRTSGQKNQNRPPASDEDKGAAHMSEQERKRLRNRLSQQAFRRRQAERIRELSSRVNADQKSDSERIEALQRENRQLRTQLVEVQAKMARLMATLQGLNDSVSQTLDDTAAGGRDGGCSYRANDDDEDDEDDAEKPSVEPSPSPSRPEYERGNGPHASSLSASAASSSSSYAPMELEAFDASLLEFDPSLPMPSVTEPLEDDLSSSELINVAGTSPLYAQIPNIWSFEYQTGIEPYMTAMAATQESSTMLRKDWALSNSPFSDHIQLLQRLLKDKLRASGFALDGQQLSSSSSSSSMQSIYQPVLMVLSMFNSITRPDVMAWYAKTRFYHIVELTAWQLCPSTATFDRLHPRYRPTETQRRHPDHPRVVDWIPFPSIRDRLIRRHAANPRIDQIFCDAVTGYVVEASMADLVRGAPRVTVHVRVTDLITAMSSESSSSSSSSSSSLSASSSSSSKLPTSSTATGDESDLVRALLPAPDIATLFSSPAHARAAFKLLNMDRGASYYKIDPAFYAKYPELYDEASDLTASGIPLRPASQKVLTYPRPLDAATVETYRSFIDFSLDAANAISSSSSSSSS</sequence>
<dbReference type="PANTHER" id="PTHR37012">
    <property type="entry name" value="B-ZIP TRANSCRIPTION FACTOR (EUROFUNG)-RELATED"/>
    <property type="match status" value="1"/>
</dbReference>
<dbReference type="GO" id="GO:0016829">
    <property type="term" value="F:lyase activity"/>
    <property type="evidence" value="ECO:0007669"/>
    <property type="project" value="UniProtKB-KW"/>
</dbReference>
<dbReference type="PANTHER" id="PTHR37012:SF2">
    <property type="entry name" value="BZIP DOMAIN-CONTAINING PROTEIN-RELATED"/>
    <property type="match status" value="1"/>
</dbReference>
<gene>
    <name evidence="3" type="ORF">QIS74_04839</name>
</gene>
<feature type="region of interest" description="Disordered" evidence="1">
    <location>
        <begin position="1"/>
        <end position="71"/>
    </location>
</feature>
<accession>A0AAV9TH88</accession>
<feature type="compositionally biased region" description="Low complexity" evidence="1">
    <location>
        <begin position="439"/>
        <end position="466"/>
    </location>
</feature>
<feature type="compositionally biased region" description="Basic and acidic residues" evidence="1">
    <location>
        <begin position="50"/>
        <end position="71"/>
    </location>
</feature>
<dbReference type="InterPro" id="IPR021833">
    <property type="entry name" value="DUF3425"/>
</dbReference>
<feature type="compositionally biased region" description="Basic and acidic residues" evidence="1">
    <location>
        <begin position="20"/>
        <end position="35"/>
    </location>
</feature>
<feature type="region of interest" description="Disordered" evidence="1">
    <location>
        <begin position="439"/>
        <end position="469"/>
    </location>
</feature>
<comment type="caution">
    <text evidence="3">The sequence shown here is derived from an EMBL/GenBank/DDBJ whole genome shotgun (WGS) entry which is preliminary data.</text>
</comment>
<feature type="compositionally biased region" description="Acidic residues" evidence="1">
    <location>
        <begin position="130"/>
        <end position="139"/>
    </location>
</feature>
<organism evidence="3 4">
    <name type="scientific">Colletotrichum tabaci</name>
    <dbReference type="NCBI Taxonomy" id="1209068"/>
    <lineage>
        <taxon>Eukaryota</taxon>
        <taxon>Fungi</taxon>
        <taxon>Dikarya</taxon>
        <taxon>Ascomycota</taxon>
        <taxon>Pezizomycotina</taxon>
        <taxon>Sordariomycetes</taxon>
        <taxon>Hypocreomycetidae</taxon>
        <taxon>Glomerellales</taxon>
        <taxon>Glomerellaceae</taxon>
        <taxon>Colletotrichum</taxon>
        <taxon>Colletotrichum destructivum species complex</taxon>
    </lineage>
</organism>
<protein>
    <submittedName>
        <fullName evidence="3">Beta-eliminating lyase</fullName>
    </submittedName>
</protein>
<dbReference type="InterPro" id="IPR004827">
    <property type="entry name" value="bZIP"/>
</dbReference>
<dbReference type="PROSITE" id="PS00036">
    <property type="entry name" value="BZIP_BASIC"/>
    <property type="match status" value="1"/>
</dbReference>
<dbReference type="Proteomes" id="UP001327957">
    <property type="component" value="Unassembled WGS sequence"/>
</dbReference>
<dbReference type="CDD" id="cd14688">
    <property type="entry name" value="bZIP_YAP"/>
    <property type="match status" value="1"/>
</dbReference>
<dbReference type="EMBL" id="JASAOK010000022">
    <property type="protein sequence ID" value="KAK6221271.1"/>
    <property type="molecule type" value="Genomic_DNA"/>
</dbReference>
<feature type="domain" description="BZIP" evidence="2">
    <location>
        <begin position="35"/>
        <end position="50"/>
    </location>
</feature>
<reference evidence="3 4" key="1">
    <citation type="submission" date="2023-04" db="EMBL/GenBank/DDBJ databases">
        <title>Colletotrichum tabacum stain YC1 causing leaf anthracnose on Nicotiana tabacum(L.) cv.</title>
        <authorList>
            <person name="Ji Z."/>
            <person name="Wang M."/>
            <person name="Zhang J."/>
            <person name="Wang N."/>
            <person name="Zhou Z."/>
        </authorList>
    </citation>
    <scope>NUCLEOTIDE SEQUENCE [LARGE SCALE GENOMIC DNA]</scope>
    <source>
        <strain evidence="3 4">YC1</strain>
    </source>
</reference>
<evidence type="ECO:0000256" key="1">
    <source>
        <dbReference type="SAM" id="MobiDB-lite"/>
    </source>
</evidence>
<dbReference type="InterPro" id="IPR046347">
    <property type="entry name" value="bZIP_sf"/>
</dbReference>
<feature type="compositionally biased region" description="Polar residues" evidence="1">
    <location>
        <begin position="1"/>
        <end position="18"/>
    </location>
</feature>
<evidence type="ECO:0000313" key="4">
    <source>
        <dbReference type="Proteomes" id="UP001327957"/>
    </source>
</evidence>